<feature type="compositionally biased region" description="Polar residues" evidence="1">
    <location>
        <begin position="307"/>
        <end position="334"/>
    </location>
</feature>
<proteinExistence type="predicted"/>
<gene>
    <name evidence="2" type="ORF">BCV70DRAFT_191489</name>
</gene>
<feature type="compositionally biased region" description="Basic residues" evidence="1">
    <location>
        <begin position="65"/>
        <end position="75"/>
    </location>
</feature>
<reference evidence="2 3" key="1">
    <citation type="journal article" date="2018" name="Mol. Biol. Evol.">
        <title>Broad Genomic Sampling Reveals a Smut Pathogenic Ancestry of the Fungal Clade Ustilaginomycotina.</title>
        <authorList>
            <person name="Kijpornyongpan T."/>
            <person name="Mondo S.J."/>
            <person name="Barry K."/>
            <person name="Sandor L."/>
            <person name="Lee J."/>
            <person name="Lipzen A."/>
            <person name="Pangilinan J."/>
            <person name="LaButti K."/>
            <person name="Hainaut M."/>
            <person name="Henrissat B."/>
            <person name="Grigoriev I.V."/>
            <person name="Spatafora J.W."/>
            <person name="Aime M.C."/>
        </authorList>
    </citation>
    <scope>NUCLEOTIDE SEQUENCE [LARGE SCALE GENOMIC DNA]</scope>
    <source>
        <strain evidence="2 3">MCA 3645</strain>
    </source>
</reference>
<dbReference type="STRING" id="1882483.A0A317XM86"/>
<accession>A0A317XM86</accession>
<keyword evidence="3" id="KW-1185">Reference proteome</keyword>
<organism evidence="2 3">
    <name type="scientific">Testicularia cyperi</name>
    <dbReference type="NCBI Taxonomy" id="1882483"/>
    <lineage>
        <taxon>Eukaryota</taxon>
        <taxon>Fungi</taxon>
        <taxon>Dikarya</taxon>
        <taxon>Basidiomycota</taxon>
        <taxon>Ustilaginomycotina</taxon>
        <taxon>Ustilaginomycetes</taxon>
        <taxon>Ustilaginales</taxon>
        <taxon>Anthracoideaceae</taxon>
        <taxon>Testicularia</taxon>
    </lineage>
</organism>
<dbReference type="OrthoDB" id="3222453at2759"/>
<evidence type="ECO:0000313" key="3">
    <source>
        <dbReference type="Proteomes" id="UP000246740"/>
    </source>
</evidence>
<evidence type="ECO:0000313" key="2">
    <source>
        <dbReference type="EMBL" id="PWY99443.1"/>
    </source>
</evidence>
<feature type="region of interest" description="Disordered" evidence="1">
    <location>
        <begin position="441"/>
        <end position="471"/>
    </location>
</feature>
<feature type="compositionally biased region" description="Polar residues" evidence="1">
    <location>
        <begin position="359"/>
        <end position="372"/>
    </location>
</feature>
<feature type="region of interest" description="Disordered" evidence="1">
    <location>
        <begin position="307"/>
        <end position="392"/>
    </location>
</feature>
<feature type="compositionally biased region" description="Low complexity" evidence="1">
    <location>
        <begin position="109"/>
        <end position="120"/>
    </location>
</feature>
<feature type="compositionally biased region" description="Basic and acidic residues" evidence="1">
    <location>
        <begin position="441"/>
        <end position="453"/>
    </location>
</feature>
<feature type="region of interest" description="Disordered" evidence="1">
    <location>
        <begin position="65"/>
        <end position="92"/>
    </location>
</feature>
<sequence>MPSSYADIFATCLYASGEGLPLWNPSPLRLGDVGYVRDGSFTVLYNAVDGPPSTLSNAANIRLARRSNRSASRGRGRADSNVSSNGGSISMEGSLADPLVAVQRQRRMSGASSGFGSPASEPLSLTTTSEPVTPPPGHAHLVPMETSRSARSSTPPDGPFPPLPLAVDQEPPKLFDMGPRMSSNYSCLGVSAGASVPGLPLGGKITFETSGGDGAILIPRDPTERTVLKHVGVLKEYVKVHRKWMHETYGRIEAIEVDELALIYGQDRTSDWAVAVSKDSNRGAKAEFEVFGVGVNAGFWGNWSHSLSASQRGPHRSSQNSATGASENVTQLQAPQMARAASASGSQPNGGLGLDTGAVNATSPLQTGTSSDAASREEADRPSRRRRSAGSIASISRIRASNAISWAPTIQAPNQTIIIRRVTARTSLGLGFLPARLKAAAEPREPSVERDNDTGTALLSSGSGNRGTAKERWWHDDPLEALHVWIHRKGGAAVHVSIASDDDCVRLLSLLRAGGRVAMPGQLQRAVMASADLHASVHVDEDGVAGVRIIDKRRMPHKPAFFRKRAAVDKENINLFDAAQAAAMVSGRALKVRKPSTRSFRGLALSAVLGDKPVESNSIMLCSG</sequence>
<feature type="region of interest" description="Disordered" evidence="1">
    <location>
        <begin position="105"/>
        <end position="163"/>
    </location>
</feature>
<protein>
    <submittedName>
        <fullName evidence="2">Uncharacterized protein</fullName>
    </submittedName>
</protein>
<dbReference type="Proteomes" id="UP000246740">
    <property type="component" value="Unassembled WGS sequence"/>
</dbReference>
<dbReference type="InParanoid" id="A0A317XM86"/>
<dbReference type="EMBL" id="KZ819195">
    <property type="protein sequence ID" value="PWY99443.1"/>
    <property type="molecule type" value="Genomic_DNA"/>
</dbReference>
<evidence type="ECO:0000256" key="1">
    <source>
        <dbReference type="SAM" id="MobiDB-lite"/>
    </source>
</evidence>
<feature type="compositionally biased region" description="Polar residues" evidence="1">
    <location>
        <begin position="454"/>
        <end position="463"/>
    </location>
</feature>
<dbReference type="AlphaFoldDB" id="A0A317XM86"/>
<name>A0A317XM86_9BASI</name>